<gene>
    <name evidence="2" type="ORF">FDP41_005244</name>
</gene>
<protein>
    <recommendedName>
        <fullName evidence="4">Actin-related protein 5</fullName>
    </recommendedName>
</protein>
<evidence type="ECO:0000313" key="3">
    <source>
        <dbReference type="Proteomes" id="UP000444721"/>
    </source>
</evidence>
<evidence type="ECO:0000313" key="2">
    <source>
        <dbReference type="EMBL" id="KAF0975917.1"/>
    </source>
</evidence>
<keyword evidence="3" id="KW-1185">Reference proteome</keyword>
<sequence>MDTYFETVEEDENSHTIDKIHSVPNIKNVKKPLGIIIDNGSYRCRAGWSTEENPMISFRPLCAKLKANEVKNLDFVSDDDTLVLQNGGYLVGNDLHPFDYLRYGAKSPFDNDIVTNFEYFEQVMDYVFYKLGLASSKNISLSEIPLVFTEPILNPAFSRQSTLEILFESYGIPSINLSIDALLSLKQTLSENNISMDNTNALIVRSGFHSTHVIPILDGVTQWNSCKRLNIGGFHATDLMLKTMQLKYPNISTETTKYFIPIYEALGIPSLSVIKAEYLKEKYCYLSQDYTHELQLMAENQEYYNSHTVRVFNNKHQYESFITTRDTPSTNTSDTSSELQIPEFKTLSACEKWLTEKREELQQLHFKLQKMQFTLSSQTKDHTLKSKRSAASVQRQKSKIAAEIHDAEDETFEDWSLYDGLQKSKKKKKKKSTKEDVVDSKQVKKVSRQVDDLRKLIQETELKYFGEKKTEYLKDHFVKQYKRNTSDPLDNTGIRLTVERIRIPEIIFQPHMANKDQIGLSEIIENTLQEFNSSQRAAMIRNIFICGGNTLFKGFDERIESEVRKVSPVGSEIRVIHESNFDTSAWKGGRSLLIDSSENDSYWMKLSDYQEQGAERIALKQHPFSNIV</sequence>
<dbReference type="AlphaFoldDB" id="A0A6A5BG08"/>
<dbReference type="SUPFAM" id="SSF53067">
    <property type="entry name" value="Actin-like ATPase domain"/>
    <property type="match status" value="2"/>
</dbReference>
<comment type="caution">
    <text evidence="2">The sequence shown here is derived from an EMBL/GenBank/DDBJ whole genome shotgun (WGS) entry which is preliminary data.</text>
</comment>
<reference evidence="2 3" key="1">
    <citation type="journal article" date="2019" name="Sci. Rep.">
        <title>Nanopore sequencing improves the draft genome of the human pathogenic amoeba Naegleria fowleri.</title>
        <authorList>
            <person name="Liechti N."/>
            <person name="Schurch N."/>
            <person name="Bruggmann R."/>
            <person name="Wittwer M."/>
        </authorList>
    </citation>
    <scope>NUCLEOTIDE SEQUENCE [LARGE SCALE GENOMIC DNA]</scope>
    <source>
        <strain evidence="2 3">ATCC 30894</strain>
    </source>
</reference>
<dbReference type="SMART" id="SM00268">
    <property type="entry name" value="ACTIN"/>
    <property type="match status" value="1"/>
</dbReference>
<organism evidence="2 3">
    <name type="scientific">Naegleria fowleri</name>
    <name type="common">Brain eating amoeba</name>
    <dbReference type="NCBI Taxonomy" id="5763"/>
    <lineage>
        <taxon>Eukaryota</taxon>
        <taxon>Discoba</taxon>
        <taxon>Heterolobosea</taxon>
        <taxon>Tetramitia</taxon>
        <taxon>Eutetramitia</taxon>
        <taxon>Vahlkampfiidae</taxon>
        <taxon>Naegleria</taxon>
    </lineage>
</organism>
<proteinExistence type="inferred from homology"/>
<dbReference type="EMBL" id="VFQX01000043">
    <property type="protein sequence ID" value="KAF0975917.1"/>
    <property type="molecule type" value="Genomic_DNA"/>
</dbReference>
<dbReference type="VEuPathDB" id="AmoebaDB:FDP41_005244"/>
<dbReference type="OrthoDB" id="7340501at2759"/>
<dbReference type="RefSeq" id="XP_044560630.1">
    <property type="nucleotide sequence ID" value="XM_044708748.1"/>
</dbReference>
<dbReference type="GeneID" id="68112462"/>
<dbReference type="Gene3D" id="3.30.420.40">
    <property type="match status" value="3"/>
</dbReference>
<dbReference type="VEuPathDB" id="AmoebaDB:NfTy_052700"/>
<dbReference type="InterPro" id="IPR004000">
    <property type="entry name" value="Actin"/>
</dbReference>
<dbReference type="VEuPathDB" id="AmoebaDB:NF0101290"/>
<accession>A0A6A5BG08</accession>
<dbReference type="OMA" id="QDCKTSP"/>
<name>A0A6A5BG08_NAEFO</name>
<evidence type="ECO:0000256" key="1">
    <source>
        <dbReference type="RuleBase" id="RU000487"/>
    </source>
</evidence>
<dbReference type="Pfam" id="PF00022">
    <property type="entry name" value="Actin"/>
    <property type="match status" value="1"/>
</dbReference>
<dbReference type="InterPro" id="IPR043129">
    <property type="entry name" value="ATPase_NBD"/>
</dbReference>
<dbReference type="PANTHER" id="PTHR11937">
    <property type="entry name" value="ACTIN"/>
    <property type="match status" value="1"/>
</dbReference>
<comment type="similarity">
    <text evidence="1">Belongs to the actin family.</text>
</comment>
<dbReference type="Proteomes" id="UP000444721">
    <property type="component" value="Unassembled WGS sequence"/>
</dbReference>
<evidence type="ECO:0008006" key="4">
    <source>
        <dbReference type="Google" id="ProtNLM"/>
    </source>
</evidence>